<dbReference type="AlphaFoldDB" id="D7EBA9"/>
<sequence length="75" mass="8671">MTRISNEIQGNSLSALIDIFELYKYREPVEEEVNTMLMLMGNQGSLYKDRETGNNELINFQSENFDSMSRILSSN</sequence>
<organism evidence="1 2">
    <name type="scientific">Methanohalobium evestigatum (strain ATCC BAA-1072 / DSM 3721 / NBRC 107634 / OCM 161 / Z-7303)</name>
    <dbReference type="NCBI Taxonomy" id="644295"/>
    <lineage>
        <taxon>Archaea</taxon>
        <taxon>Methanobacteriati</taxon>
        <taxon>Methanobacteriota</taxon>
        <taxon>Stenosarchaea group</taxon>
        <taxon>Methanomicrobia</taxon>
        <taxon>Methanosarcinales</taxon>
        <taxon>Methanosarcinaceae</taxon>
        <taxon>Methanohalobium</taxon>
    </lineage>
</organism>
<accession>D7EBA9</accession>
<proteinExistence type="predicted"/>
<dbReference type="Proteomes" id="UP000000391">
    <property type="component" value="Chromosome"/>
</dbReference>
<name>D7EBA9_METEZ</name>
<reference evidence="1 2" key="1">
    <citation type="submission" date="2010-06" db="EMBL/GenBank/DDBJ databases">
        <title>Complete sequence chromosome of Methanohalobium evestigatum Z-7303.</title>
        <authorList>
            <consortium name="US DOE Joint Genome Institute"/>
            <person name="Lucas S."/>
            <person name="Copeland A."/>
            <person name="Lapidus A."/>
            <person name="Cheng J.-F."/>
            <person name="Bruce D."/>
            <person name="Goodwin L."/>
            <person name="Pitluck S."/>
            <person name="Saunders E."/>
            <person name="Detter J.C."/>
            <person name="Han C."/>
            <person name="Tapia R."/>
            <person name="Land M."/>
            <person name="Hauser L."/>
            <person name="Kyrpides N."/>
            <person name="Mikhailova N."/>
            <person name="Sieprawska-Lupa M."/>
            <person name="Whitman W.B."/>
            <person name="Anderson I."/>
            <person name="Woyke T."/>
        </authorList>
    </citation>
    <scope>NUCLEOTIDE SEQUENCE [LARGE SCALE GENOMIC DNA]</scope>
    <source>
        <strain evidence="2">ATCC BAA-1072 / DSM 3721 / NBRC 107634 / OCM 161 / Z-7303</strain>
    </source>
</reference>
<protein>
    <submittedName>
        <fullName evidence="1">Uncharacterized protein</fullName>
    </submittedName>
</protein>
<dbReference type="RefSeq" id="WP_013195191.1">
    <property type="nucleotide sequence ID" value="NC_014253.1"/>
</dbReference>
<keyword evidence="2" id="KW-1185">Reference proteome</keyword>
<dbReference type="EMBL" id="CP002069">
    <property type="protein sequence ID" value="ADI74626.1"/>
    <property type="molecule type" value="Genomic_DNA"/>
</dbReference>
<dbReference type="STRING" id="644295.Metev_1790"/>
<dbReference type="GeneID" id="9347443"/>
<dbReference type="OrthoDB" id="131519at2157"/>
<evidence type="ECO:0000313" key="1">
    <source>
        <dbReference type="EMBL" id="ADI74626.1"/>
    </source>
</evidence>
<dbReference type="KEGG" id="mev:Metev_1790"/>
<evidence type="ECO:0000313" key="2">
    <source>
        <dbReference type="Proteomes" id="UP000000391"/>
    </source>
</evidence>
<gene>
    <name evidence="1" type="ordered locus">Metev_1790</name>
</gene>
<dbReference type="HOGENOM" id="CLU_2662320_0_0_2"/>